<keyword evidence="2" id="KW-1185">Reference proteome</keyword>
<evidence type="ECO:0000313" key="2">
    <source>
        <dbReference type="Proteomes" id="UP001283361"/>
    </source>
</evidence>
<organism evidence="1 2">
    <name type="scientific">Elysia crispata</name>
    <name type="common">lettuce slug</name>
    <dbReference type="NCBI Taxonomy" id="231223"/>
    <lineage>
        <taxon>Eukaryota</taxon>
        <taxon>Metazoa</taxon>
        <taxon>Spiralia</taxon>
        <taxon>Lophotrochozoa</taxon>
        <taxon>Mollusca</taxon>
        <taxon>Gastropoda</taxon>
        <taxon>Heterobranchia</taxon>
        <taxon>Euthyneura</taxon>
        <taxon>Panpulmonata</taxon>
        <taxon>Sacoglossa</taxon>
        <taxon>Placobranchoidea</taxon>
        <taxon>Plakobranchidae</taxon>
        <taxon>Elysia</taxon>
    </lineage>
</organism>
<name>A0AAE1D168_9GAST</name>
<accession>A0AAE1D168</accession>
<gene>
    <name evidence="1" type="ORF">RRG08_023974</name>
</gene>
<dbReference type="AlphaFoldDB" id="A0AAE1D168"/>
<comment type="caution">
    <text evidence="1">The sequence shown here is derived from an EMBL/GenBank/DDBJ whole genome shotgun (WGS) entry which is preliminary data.</text>
</comment>
<dbReference type="Proteomes" id="UP001283361">
    <property type="component" value="Unassembled WGS sequence"/>
</dbReference>
<dbReference type="EMBL" id="JAWDGP010005834">
    <property type="protein sequence ID" value="KAK3751217.1"/>
    <property type="molecule type" value="Genomic_DNA"/>
</dbReference>
<protein>
    <submittedName>
        <fullName evidence="1">Uncharacterized protein</fullName>
    </submittedName>
</protein>
<evidence type="ECO:0000313" key="1">
    <source>
        <dbReference type="EMBL" id="KAK3751217.1"/>
    </source>
</evidence>
<proteinExistence type="predicted"/>
<sequence>MLGTETANHAAGRDGPKEKCGNNYFLMSLTPLFFSRGECFTQRRSQGFDGHGVTRVNHLPIIPEAVLDELSNTKAYFFLQILSQLK</sequence>
<reference evidence="1" key="1">
    <citation type="journal article" date="2023" name="G3 (Bethesda)">
        <title>A reference genome for the long-term kleptoplast-retaining sea slug Elysia crispata morphotype clarki.</title>
        <authorList>
            <person name="Eastman K.E."/>
            <person name="Pendleton A.L."/>
            <person name="Shaikh M.A."/>
            <person name="Suttiyut T."/>
            <person name="Ogas R."/>
            <person name="Tomko P."/>
            <person name="Gavelis G."/>
            <person name="Widhalm J.R."/>
            <person name="Wisecaver J.H."/>
        </authorList>
    </citation>
    <scope>NUCLEOTIDE SEQUENCE</scope>
    <source>
        <strain evidence="1">ECLA1</strain>
    </source>
</reference>